<dbReference type="InterPro" id="IPR036628">
    <property type="entry name" value="Clp_N_dom_sf"/>
</dbReference>
<proteinExistence type="predicted"/>
<gene>
    <name evidence="4" type="ORF">DQ384_18655</name>
</gene>
<dbReference type="OrthoDB" id="3628183at2"/>
<accession>A0A367FGW2</accession>
<dbReference type="EMBL" id="QOIL01000010">
    <property type="protein sequence ID" value="RCG29618.1"/>
    <property type="molecule type" value="Genomic_DNA"/>
</dbReference>
<dbReference type="PROSITE" id="PS51903">
    <property type="entry name" value="CLP_R"/>
    <property type="match status" value="1"/>
</dbReference>
<dbReference type="InterPro" id="IPR004176">
    <property type="entry name" value="Clp_R_N"/>
</dbReference>
<keyword evidence="1" id="KW-0677">Repeat</keyword>
<comment type="caution">
    <text evidence="4">The sequence shown here is derived from an EMBL/GenBank/DDBJ whole genome shotgun (WGS) entry which is preliminary data.</text>
</comment>
<feature type="region of interest" description="Disordered" evidence="2">
    <location>
        <begin position="186"/>
        <end position="206"/>
    </location>
</feature>
<reference evidence="4 5" key="1">
    <citation type="submission" date="2018-06" db="EMBL/GenBank/DDBJ databases">
        <title>Sphaerisporangium craniellae sp. nov., isolated from a marine sponge in the South China Sea.</title>
        <authorList>
            <person name="Li L."/>
        </authorList>
    </citation>
    <scope>NUCLEOTIDE SEQUENCE [LARGE SCALE GENOMIC DNA]</scope>
    <source>
        <strain evidence="4 5">CCTCC AA 208026</strain>
    </source>
</reference>
<dbReference type="Gene3D" id="1.10.1780.10">
    <property type="entry name" value="Clp, N-terminal domain"/>
    <property type="match status" value="1"/>
</dbReference>
<dbReference type="AlphaFoldDB" id="A0A367FGW2"/>
<name>A0A367FGW2_9ACTN</name>
<feature type="domain" description="Clp R" evidence="3">
    <location>
        <begin position="2"/>
        <end position="144"/>
    </location>
</feature>
<evidence type="ECO:0000256" key="1">
    <source>
        <dbReference type="PROSITE-ProRule" id="PRU01251"/>
    </source>
</evidence>
<evidence type="ECO:0000256" key="2">
    <source>
        <dbReference type="SAM" id="MobiDB-lite"/>
    </source>
</evidence>
<dbReference type="SUPFAM" id="SSF81923">
    <property type="entry name" value="Double Clp-N motif"/>
    <property type="match status" value="1"/>
</dbReference>
<evidence type="ECO:0000313" key="4">
    <source>
        <dbReference type="EMBL" id="RCG29618.1"/>
    </source>
</evidence>
<sequence length="206" mass="22252">MFERFSDSARRVVVVAQEEARRLGHRTIGTEHVLLGLLGEGTGLGGTVLRETGLTLDAARADVEEIAGRQEASPMGHIPFTPYAKKLLELSLREALHQRDNYIGTEHILLGLLREPAGVAGQVLERHGVDPDGLRARLAEEAEGRTGRPLGPLGEGSVFLTSGPSFATRLDRIQASLDRIERRLDAFGVPPAPESDGGEGPRRQAE</sequence>
<dbReference type="Pfam" id="PF02861">
    <property type="entry name" value="Clp_N"/>
    <property type="match status" value="1"/>
</dbReference>
<dbReference type="PANTHER" id="PTHR47016">
    <property type="entry name" value="ATP-DEPENDENT CLP PROTEASE ATP-BINDING SUBUNIT CLPT1, CHLOROPLASTIC"/>
    <property type="match status" value="1"/>
</dbReference>
<protein>
    <submittedName>
        <fullName evidence="4">Clp protease</fullName>
    </submittedName>
</protein>
<keyword evidence="5" id="KW-1185">Reference proteome</keyword>
<dbReference type="InterPro" id="IPR044217">
    <property type="entry name" value="CLPT1/2"/>
</dbReference>
<dbReference type="GO" id="GO:0006508">
    <property type="term" value="P:proteolysis"/>
    <property type="evidence" value="ECO:0007669"/>
    <property type="project" value="UniProtKB-KW"/>
</dbReference>
<organism evidence="4 5">
    <name type="scientific">Sphaerisporangium album</name>
    <dbReference type="NCBI Taxonomy" id="509200"/>
    <lineage>
        <taxon>Bacteria</taxon>
        <taxon>Bacillati</taxon>
        <taxon>Actinomycetota</taxon>
        <taxon>Actinomycetes</taxon>
        <taxon>Streptosporangiales</taxon>
        <taxon>Streptosporangiaceae</taxon>
        <taxon>Sphaerisporangium</taxon>
    </lineage>
</organism>
<evidence type="ECO:0000259" key="3">
    <source>
        <dbReference type="PROSITE" id="PS51903"/>
    </source>
</evidence>
<keyword evidence="4" id="KW-0645">Protease</keyword>
<keyword evidence="4" id="KW-0378">Hydrolase</keyword>
<evidence type="ECO:0000313" key="5">
    <source>
        <dbReference type="Proteomes" id="UP000253094"/>
    </source>
</evidence>
<dbReference type="PANTHER" id="PTHR47016:SF5">
    <property type="entry name" value="CLP DOMAIN SUPERFAMILY PROTEIN"/>
    <property type="match status" value="1"/>
</dbReference>
<dbReference type="Proteomes" id="UP000253094">
    <property type="component" value="Unassembled WGS sequence"/>
</dbReference>
<dbReference type="GO" id="GO:0008233">
    <property type="term" value="F:peptidase activity"/>
    <property type="evidence" value="ECO:0007669"/>
    <property type="project" value="UniProtKB-KW"/>
</dbReference>